<accession>A0A7W6MQL4</accession>
<evidence type="ECO:0000313" key="6">
    <source>
        <dbReference type="Proteomes" id="UP000588647"/>
    </source>
</evidence>
<evidence type="ECO:0000256" key="3">
    <source>
        <dbReference type="ARBA" id="ARBA00023163"/>
    </source>
</evidence>
<dbReference type="InterPro" id="IPR000524">
    <property type="entry name" value="Tscrpt_reg_HTH_GntR"/>
</dbReference>
<reference evidence="5 6" key="1">
    <citation type="submission" date="2020-08" db="EMBL/GenBank/DDBJ databases">
        <title>Genomic Encyclopedia of Type Strains, Phase IV (KMG-IV): sequencing the most valuable type-strain genomes for metagenomic binning, comparative biology and taxonomic classification.</title>
        <authorList>
            <person name="Goeker M."/>
        </authorList>
    </citation>
    <scope>NUCLEOTIDE SEQUENCE [LARGE SCALE GENOMIC DNA]</scope>
    <source>
        <strain evidence="5 6">DSM 103570</strain>
    </source>
</reference>
<dbReference type="CDD" id="cd07377">
    <property type="entry name" value="WHTH_GntR"/>
    <property type="match status" value="1"/>
</dbReference>
<dbReference type="Gene3D" id="1.10.10.10">
    <property type="entry name" value="Winged helix-like DNA-binding domain superfamily/Winged helix DNA-binding domain"/>
    <property type="match status" value="1"/>
</dbReference>
<dbReference type="InterPro" id="IPR036388">
    <property type="entry name" value="WH-like_DNA-bd_sf"/>
</dbReference>
<dbReference type="PANTHER" id="PTHR44846:SF1">
    <property type="entry name" value="MANNOSYL-D-GLYCERATE TRANSPORT_METABOLISM SYSTEM REPRESSOR MNGR-RELATED"/>
    <property type="match status" value="1"/>
</dbReference>
<dbReference type="GO" id="GO:0003700">
    <property type="term" value="F:DNA-binding transcription factor activity"/>
    <property type="evidence" value="ECO:0007669"/>
    <property type="project" value="InterPro"/>
</dbReference>
<proteinExistence type="predicted"/>
<keyword evidence="1" id="KW-0805">Transcription regulation</keyword>
<keyword evidence="3" id="KW-0804">Transcription</keyword>
<dbReference type="GO" id="GO:0045892">
    <property type="term" value="P:negative regulation of DNA-templated transcription"/>
    <property type="evidence" value="ECO:0007669"/>
    <property type="project" value="TreeGrafter"/>
</dbReference>
<evidence type="ECO:0000313" key="5">
    <source>
        <dbReference type="EMBL" id="MBB4004097.1"/>
    </source>
</evidence>
<dbReference type="Pfam" id="PF07702">
    <property type="entry name" value="UTRA"/>
    <property type="match status" value="1"/>
</dbReference>
<evidence type="ECO:0000256" key="1">
    <source>
        <dbReference type="ARBA" id="ARBA00023015"/>
    </source>
</evidence>
<dbReference type="Proteomes" id="UP000588647">
    <property type="component" value="Unassembled WGS sequence"/>
</dbReference>
<dbReference type="PANTHER" id="PTHR44846">
    <property type="entry name" value="MANNOSYL-D-GLYCERATE TRANSPORT/METABOLISM SYSTEM REPRESSOR MNGR-RELATED"/>
    <property type="match status" value="1"/>
</dbReference>
<dbReference type="SUPFAM" id="SSF46785">
    <property type="entry name" value="Winged helix' DNA-binding domain"/>
    <property type="match status" value="1"/>
</dbReference>
<dbReference type="NCBIfam" id="TIGR02325">
    <property type="entry name" value="C_P_lyase_phnF"/>
    <property type="match status" value="1"/>
</dbReference>
<organism evidence="5 6">
    <name type="scientific">Aurantimonas endophytica</name>
    <dbReference type="NCBI Taxonomy" id="1522175"/>
    <lineage>
        <taxon>Bacteria</taxon>
        <taxon>Pseudomonadati</taxon>
        <taxon>Pseudomonadota</taxon>
        <taxon>Alphaproteobacteria</taxon>
        <taxon>Hyphomicrobiales</taxon>
        <taxon>Aurantimonadaceae</taxon>
        <taxon>Aurantimonas</taxon>
    </lineage>
</organism>
<gene>
    <name evidence="5" type="ORF">GGR03_003185</name>
</gene>
<dbReference type="InterPro" id="IPR028978">
    <property type="entry name" value="Chorismate_lyase_/UTRA_dom_sf"/>
</dbReference>
<name>A0A7W6MQL4_9HYPH</name>
<dbReference type="AlphaFoldDB" id="A0A7W6MQL4"/>
<dbReference type="InterPro" id="IPR050679">
    <property type="entry name" value="Bact_HTH_transcr_reg"/>
</dbReference>
<evidence type="ECO:0000256" key="2">
    <source>
        <dbReference type="ARBA" id="ARBA00023125"/>
    </source>
</evidence>
<protein>
    <submittedName>
        <fullName evidence="5">GntR family phosphonate transport system transcriptional regulator</fullName>
    </submittedName>
</protein>
<dbReference type="InterPro" id="IPR012702">
    <property type="entry name" value="CP_lyase_PhnF"/>
</dbReference>
<dbReference type="SUPFAM" id="SSF64288">
    <property type="entry name" value="Chorismate lyase-like"/>
    <property type="match status" value="1"/>
</dbReference>
<dbReference type="Gene3D" id="3.40.1410.10">
    <property type="entry name" value="Chorismate lyase-like"/>
    <property type="match status" value="1"/>
</dbReference>
<dbReference type="SMART" id="SM00345">
    <property type="entry name" value="HTH_GNTR"/>
    <property type="match status" value="1"/>
</dbReference>
<feature type="domain" description="HTH gntR-type" evidence="4">
    <location>
        <begin position="8"/>
        <end position="76"/>
    </location>
</feature>
<dbReference type="RefSeq" id="WP_246368079.1">
    <property type="nucleotide sequence ID" value="NZ_JAAAMM010000004.1"/>
</dbReference>
<dbReference type="GO" id="GO:0003677">
    <property type="term" value="F:DNA binding"/>
    <property type="evidence" value="ECO:0007669"/>
    <property type="project" value="UniProtKB-KW"/>
</dbReference>
<dbReference type="PROSITE" id="PS50949">
    <property type="entry name" value="HTH_GNTR"/>
    <property type="match status" value="1"/>
</dbReference>
<dbReference type="PRINTS" id="PR00035">
    <property type="entry name" value="HTHGNTR"/>
</dbReference>
<comment type="caution">
    <text evidence="5">The sequence shown here is derived from an EMBL/GenBank/DDBJ whole genome shotgun (WGS) entry which is preliminary data.</text>
</comment>
<keyword evidence="2" id="KW-0238">DNA-binding</keyword>
<dbReference type="InterPro" id="IPR011663">
    <property type="entry name" value="UTRA"/>
</dbReference>
<dbReference type="SMART" id="SM00866">
    <property type="entry name" value="UTRA"/>
    <property type="match status" value="1"/>
</dbReference>
<sequence length="241" mass="26039">MDDTADGIARWRKVADEIRAMIGAAGAGGPDKLPVETELAARFGVNRHTVRRAIAALAAEGLLRPERGRGTFVERRPERIVYPVGARTRFTENVSQNARQAAGRLIGSSREGADRHVAGRLQLAPGAALVRLESLNVADGVPLSVATSWFPAERFPRIVAAYAETGSITKALAAHGVEDYRRRSTRITAERVSHDDAEHLGCAADAIVIVSESANYDADGVPIQFSRSRFLADRVELVFDS</sequence>
<evidence type="ECO:0000259" key="4">
    <source>
        <dbReference type="PROSITE" id="PS50949"/>
    </source>
</evidence>
<dbReference type="InterPro" id="IPR036390">
    <property type="entry name" value="WH_DNA-bd_sf"/>
</dbReference>
<dbReference type="Pfam" id="PF00392">
    <property type="entry name" value="GntR"/>
    <property type="match status" value="1"/>
</dbReference>
<dbReference type="EMBL" id="JACIEM010000004">
    <property type="protein sequence ID" value="MBB4004097.1"/>
    <property type="molecule type" value="Genomic_DNA"/>
</dbReference>
<keyword evidence="6" id="KW-1185">Reference proteome</keyword>